<evidence type="ECO:0000256" key="1">
    <source>
        <dbReference type="SAM" id="MobiDB-lite"/>
    </source>
</evidence>
<sequence>MKRSITWLTGCAVFAFAGIAQADCAEDLARLTGDAGMATEASTTAAPEAGTTEGIAKDGSLAPLETPDADPAATAAAAGEASAEGTAESTNGSAAAAADGDIAKDGSLAPLEQTDAEPGTEVAMSGQDVQAQQEGEPTASERAEAATPEGDRDGLVEEARTALAAGDEEACLAAIEKIEAQ</sequence>
<feature type="chain" id="PRO_5046754566" evidence="2">
    <location>
        <begin position="23"/>
        <end position="181"/>
    </location>
</feature>
<dbReference type="RefSeq" id="WP_131574463.1">
    <property type="nucleotide sequence ID" value="NZ_CBCSAJ010000008.1"/>
</dbReference>
<feature type="compositionally biased region" description="Basic and acidic residues" evidence="1">
    <location>
        <begin position="139"/>
        <end position="155"/>
    </location>
</feature>
<name>A0ABW4DUE5_9RHOB</name>
<evidence type="ECO:0000313" key="4">
    <source>
        <dbReference type="Proteomes" id="UP001597302"/>
    </source>
</evidence>
<accession>A0ABW4DUE5</accession>
<organism evidence="3 4">
    <name type="scientific">Paracoccus nototheniae</name>
    <dbReference type="NCBI Taxonomy" id="2489002"/>
    <lineage>
        <taxon>Bacteria</taxon>
        <taxon>Pseudomonadati</taxon>
        <taxon>Pseudomonadota</taxon>
        <taxon>Alphaproteobacteria</taxon>
        <taxon>Rhodobacterales</taxon>
        <taxon>Paracoccaceae</taxon>
        <taxon>Paracoccus</taxon>
    </lineage>
</organism>
<dbReference type="EMBL" id="JBHTOQ010000020">
    <property type="protein sequence ID" value="MFD1481322.1"/>
    <property type="molecule type" value="Genomic_DNA"/>
</dbReference>
<feature type="region of interest" description="Disordered" evidence="1">
    <location>
        <begin position="40"/>
        <end position="155"/>
    </location>
</feature>
<reference evidence="4" key="1">
    <citation type="journal article" date="2019" name="Int. J. Syst. Evol. Microbiol.">
        <title>The Global Catalogue of Microorganisms (GCM) 10K type strain sequencing project: providing services to taxonomists for standard genome sequencing and annotation.</title>
        <authorList>
            <consortium name="The Broad Institute Genomics Platform"/>
            <consortium name="The Broad Institute Genome Sequencing Center for Infectious Disease"/>
            <person name="Wu L."/>
            <person name="Ma J."/>
        </authorList>
    </citation>
    <scope>NUCLEOTIDE SEQUENCE [LARGE SCALE GENOMIC DNA]</scope>
    <source>
        <strain evidence="4">CCM 8875</strain>
    </source>
</reference>
<feature type="compositionally biased region" description="Low complexity" evidence="1">
    <location>
        <begin position="61"/>
        <end position="100"/>
    </location>
</feature>
<comment type="caution">
    <text evidence="3">The sequence shown here is derived from an EMBL/GenBank/DDBJ whole genome shotgun (WGS) entry which is preliminary data.</text>
</comment>
<evidence type="ECO:0000313" key="3">
    <source>
        <dbReference type="EMBL" id="MFD1481322.1"/>
    </source>
</evidence>
<gene>
    <name evidence="3" type="ORF">ACFQ5P_08440</name>
</gene>
<keyword evidence="4" id="KW-1185">Reference proteome</keyword>
<feature type="compositionally biased region" description="Low complexity" evidence="1">
    <location>
        <begin position="40"/>
        <end position="53"/>
    </location>
</feature>
<proteinExistence type="predicted"/>
<keyword evidence="2" id="KW-0732">Signal</keyword>
<feature type="signal peptide" evidence="2">
    <location>
        <begin position="1"/>
        <end position="22"/>
    </location>
</feature>
<protein>
    <submittedName>
        <fullName evidence="3">Uncharacterized protein</fullName>
    </submittedName>
</protein>
<dbReference type="Proteomes" id="UP001597302">
    <property type="component" value="Unassembled WGS sequence"/>
</dbReference>
<evidence type="ECO:0000256" key="2">
    <source>
        <dbReference type="SAM" id="SignalP"/>
    </source>
</evidence>